<feature type="transmembrane region" description="Helical" evidence="2">
    <location>
        <begin position="180"/>
        <end position="200"/>
    </location>
</feature>
<keyword evidence="2" id="KW-1133">Transmembrane helix</keyword>
<evidence type="ECO:0000313" key="5">
    <source>
        <dbReference type="Proteomes" id="UP001220610"/>
    </source>
</evidence>
<dbReference type="Gene3D" id="3.40.50.880">
    <property type="match status" value="1"/>
</dbReference>
<dbReference type="InterPro" id="IPR029062">
    <property type="entry name" value="Class_I_gatase-like"/>
</dbReference>
<dbReference type="Pfam" id="PF09822">
    <property type="entry name" value="ABC_transp_aux"/>
    <property type="match status" value="1"/>
</dbReference>
<evidence type="ECO:0000256" key="1">
    <source>
        <dbReference type="SAM" id="MobiDB-lite"/>
    </source>
</evidence>
<feature type="transmembrane region" description="Helical" evidence="2">
    <location>
        <begin position="20"/>
        <end position="39"/>
    </location>
</feature>
<evidence type="ECO:0000259" key="3">
    <source>
        <dbReference type="Pfam" id="PF09822"/>
    </source>
</evidence>
<accession>A0AAJ5WUB4</accession>
<dbReference type="PANTHER" id="PTHR43471">
    <property type="entry name" value="ABC TRANSPORTER PERMEASE"/>
    <property type="match status" value="1"/>
</dbReference>
<dbReference type="Pfam" id="PF12679">
    <property type="entry name" value="ABC2_membrane_2"/>
    <property type="match status" value="1"/>
</dbReference>
<dbReference type="GO" id="GO:0005886">
    <property type="term" value="C:plasma membrane"/>
    <property type="evidence" value="ECO:0007669"/>
    <property type="project" value="UniProtKB-SubCell"/>
</dbReference>
<keyword evidence="2" id="KW-0472">Membrane</keyword>
<sequence>MKTIFRVAGTELRMLFYSPIAWFVLIVFLVQSGIMYFGSLESMATQQEMGGIRMRYLFDITNRVFLGRSGLFPHIMENLYLYIPLLTMGLISRETSSGTIKLLYSSPIKVRDVVFGKYLAMMLYSLLLLLIVALFVVTGIFHIKEADKGMLITSLLGFYLLLCAYSAIGLFMSCLTTYQIVAAVCTFVMIGALSYIGSVWQQYDFFRDITYYLSIAGRTEKMLYGLVTSKDVIYFLVIISIFLGLSIYKLRSGMESKPAVVKAGRYVAVVAVGLLIGYISSLPQFIAYYDATVYQRNTVLPNVQKIIEELGDEPLAVTTYNNVLAGSAQMGYDRSYNMIQSTWERYIRFKKGSNIIVHKAINYYDSTLDNEYMMRGYTGKNIDEIAQQITKANKMSLKGVKTPAEIKKIIDLRPEMNRFVMQLKYKDKTTFLRIFDDQQVWPSETEVSAAFKRLMQARLPKVGFLTGHLERNIFRKGDREYARIATAKAFRYSLINQGFDVDTLTVETQQVPEDISVLVIADPKLELSPAAVANVKQYIDRGGNLVVTCEPGKEVVMQPILDLLGVQLMQGRVIQEDKDRAPDMVQLSFTKKAGSLSKYVEDMRVDTMGEKLPVSGVAGLAYADAGPFTVAPLLQTDGKLSWNRVQPLDPDLMTSAVGGGVVMMGGSSYGTEDEVVDAPAPPAPKTGQKPGSGQKPAIAPGQMPAGSSVRPATRPTMPAPGKTVDKTRPAAMIKATVVQPGSDAASFMTVADRGGRSQPIGSIMFSPQDGDTRGPITTAVALSRKVNGKEQRIMVSGDADFMRNGAYSTAGHFFTTGVFSWLAYEEFPIDSYRPKTKDNAILATSDQVGMLRTVYLWVLPLLLAAGAAVLLIRRKRK</sequence>
<keyword evidence="2" id="KW-0812">Transmembrane</keyword>
<feature type="transmembrane region" description="Helical" evidence="2">
    <location>
        <begin position="232"/>
        <end position="251"/>
    </location>
</feature>
<dbReference type="InterPro" id="IPR019196">
    <property type="entry name" value="ABC_transp_unknown"/>
</dbReference>
<dbReference type="GO" id="GO:0140359">
    <property type="term" value="F:ABC-type transporter activity"/>
    <property type="evidence" value="ECO:0007669"/>
    <property type="project" value="InterPro"/>
</dbReference>
<feature type="region of interest" description="Disordered" evidence="1">
    <location>
        <begin position="676"/>
        <end position="724"/>
    </location>
</feature>
<protein>
    <submittedName>
        <fullName evidence="4">Gldg family protein</fullName>
    </submittedName>
</protein>
<dbReference type="PANTHER" id="PTHR43471:SF12">
    <property type="entry name" value="HYPOTHETICAL MEMBRANE PROTEIN, CONSERVED"/>
    <property type="match status" value="1"/>
</dbReference>
<dbReference type="EMBL" id="CP119311">
    <property type="protein sequence ID" value="WEK37539.1"/>
    <property type="molecule type" value="Genomic_DNA"/>
</dbReference>
<feature type="transmembrane region" description="Helical" evidence="2">
    <location>
        <begin position="118"/>
        <end position="143"/>
    </location>
</feature>
<feature type="transmembrane region" description="Helical" evidence="2">
    <location>
        <begin position="149"/>
        <end position="168"/>
    </location>
</feature>
<name>A0AAJ5WUB4_9BACT</name>
<evidence type="ECO:0000256" key="2">
    <source>
        <dbReference type="SAM" id="Phobius"/>
    </source>
</evidence>
<proteinExistence type="predicted"/>
<dbReference type="SUPFAM" id="SSF52317">
    <property type="entry name" value="Class I glutamine amidotransferase-like"/>
    <property type="match status" value="1"/>
</dbReference>
<gene>
    <name evidence="4" type="ORF">P0Y53_08490</name>
</gene>
<reference evidence="4" key="1">
    <citation type="submission" date="2023-03" db="EMBL/GenBank/DDBJ databases">
        <title>Andean soil-derived lignocellulolytic bacterial consortium as a source of novel taxa and putative plastic-active enzymes.</title>
        <authorList>
            <person name="Diaz-Garcia L."/>
            <person name="Chuvochina M."/>
            <person name="Feuerriegel G."/>
            <person name="Bunk B."/>
            <person name="Sproer C."/>
            <person name="Streit W.R."/>
            <person name="Rodriguez L.M."/>
            <person name="Overmann J."/>
            <person name="Jimenez D.J."/>
        </authorList>
    </citation>
    <scope>NUCLEOTIDE SEQUENCE</scope>
    <source>
        <strain evidence="4">MAG 7</strain>
    </source>
</reference>
<feature type="transmembrane region" description="Helical" evidence="2">
    <location>
        <begin position="263"/>
        <end position="289"/>
    </location>
</feature>
<feature type="transmembrane region" description="Helical" evidence="2">
    <location>
        <begin position="854"/>
        <end position="872"/>
    </location>
</feature>
<dbReference type="Proteomes" id="UP001220610">
    <property type="component" value="Chromosome"/>
</dbReference>
<organism evidence="4 5">
    <name type="scientific">Candidatus Pseudobacter hemicellulosilyticus</name>
    <dbReference type="NCBI Taxonomy" id="3121375"/>
    <lineage>
        <taxon>Bacteria</taxon>
        <taxon>Pseudomonadati</taxon>
        <taxon>Bacteroidota</taxon>
        <taxon>Chitinophagia</taxon>
        <taxon>Chitinophagales</taxon>
        <taxon>Chitinophagaceae</taxon>
        <taxon>Pseudobacter</taxon>
    </lineage>
</organism>
<dbReference type="AlphaFoldDB" id="A0AAJ5WUB4"/>
<evidence type="ECO:0000313" key="4">
    <source>
        <dbReference type="EMBL" id="WEK37539.1"/>
    </source>
</evidence>
<feature type="domain" description="ABC-type uncharacterised transport system" evidence="3">
    <location>
        <begin position="460"/>
        <end position="575"/>
    </location>
</feature>